<dbReference type="PROSITE" id="PS50893">
    <property type="entry name" value="ABC_TRANSPORTER_2"/>
    <property type="match status" value="1"/>
</dbReference>
<evidence type="ECO:0000313" key="5">
    <source>
        <dbReference type="EMBL" id="TMV08330.1"/>
    </source>
</evidence>
<organism evidence="5 6">
    <name type="scientific">Arenibacterium halophilum</name>
    <dbReference type="NCBI Taxonomy" id="2583821"/>
    <lineage>
        <taxon>Bacteria</taxon>
        <taxon>Pseudomonadati</taxon>
        <taxon>Pseudomonadota</taxon>
        <taxon>Alphaproteobacteria</taxon>
        <taxon>Rhodobacterales</taxon>
        <taxon>Paracoccaceae</taxon>
        <taxon>Arenibacterium</taxon>
    </lineage>
</organism>
<name>A0ABY2X0F5_9RHOB</name>
<dbReference type="Pfam" id="PF00005">
    <property type="entry name" value="ABC_tran"/>
    <property type="match status" value="1"/>
</dbReference>
<dbReference type="InterPro" id="IPR003593">
    <property type="entry name" value="AAA+_ATPase"/>
</dbReference>
<dbReference type="Pfam" id="PF08402">
    <property type="entry name" value="TOBE_2"/>
    <property type="match status" value="1"/>
</dbReference>
<dbReference type="PROSITE" id="PS00211">
    <property type="entry name" value="ABC_TRANSPORTER_1"/>
    <property type="match status" value="1"/>
</dbReference>
<dbReference type="InterPro" id="IPR003439">
    <property type="entry name" value="ABC_transporter-like_ATP-bd"/>
</dbReference>
<keyword evidence="2" id="KW-0547">Nucleotide-binding</keyword>
<dbReference type="SUPFAM" id="SSF50331">
    <property type="entry name" value="MOP-like"/>
    <property type="match status" value="1"/>
</dbReference>
<dbReference type="Proteomes" id="UP001191082">
    <property type="component" value="Unassembled WGS sequence"/>
</dbReference>
<proteinExistence type="predicted"/>
<dbReference type="GO" id="GO:0005524">
    <property type="term" value="F:ATP binding"/>
    <property type="evidence" value="ECO:0007669"/>
    <property type="project" value="UniProtKB-KW"/>
</dbReference>
<dbReference type="InterPro" id="IPR027417">
    <property type="entry name" value="P-loop_NTPase"/>
</dbReference>
<comment type="caution">
    <text evidence="5">The sequence shown here is derived from an EMBL/GenBank/DDBJ whole genome shotgun (WGS) entry which is preliminary data.</text>
</comment>
<dbReference type="InterPro" id="IPR050093">
    <property type="entry name" value="ABC_SmlMolc_Importer"/>
</dbReference>
<keyword evidence="3 5" id="KW-0067">ATP-binding</keyword>
<evidence type="ECO:0000259" key="4">
    <source>
        <dbReference type="PROSITE" id="PS50893"/>
    </source>
</evidence>
<dbReference type="PANTHER" id="PTHR42781">
    <property type="entry name" value="SPERMIDINE/PUTRESCINE IMPORT ATP-BINDING PROTEIN POTA"/>
    <property type="match status" value="1"/>
</dbReference>
<dbReference type="EMBL" id="VCPC01000006">
    <property type="protein sequence ID" value="TMV08330.1"/>
    <property type="molecule type" value="Genomic_DNA"/>
</dbReference>
<dbReference type="PANTHER" id="PTHR42781:SF4">
    <property type="entry name" value="SPERMIDINE_PUTRESCINE IMPORT ATP-BINDING PROTEIN POTA"/>
    <property type="match status" value="1"/>
</dbReference>
<evidence type="ECO:0000256" key="3">
    <source>
        <dbReference type="ARBA" id="ARBA00022840"/>
    </source>
</evidence>
<protein>
    <submittedName>
        <fullName evidence="5">ABC transporter ATP-binding protein</fullName>
    </submittedName>
</protein>
<dbReference type="InterPro" id="IPR008995">
    <property type="entry name" value="Mo/tungstate-bd_C_term_dom"/>
</dbReference>
<evidence type="ECO:0000256" key="2">
    <source>
        <dbReference type="ARBA" id="ARBA00022741"/>
    </source>
</evidence>
<reference evidence="5 6" key="1">
    <citation type="submission" date="2019-05" db="EMBL/GenBank/DDBJ databases">
        <title>Marivita sp. nov. isolated from sea sediment.</title>
        <authorList>
            <person name="Kim W."/>
        </authorList>
    </citation>
    <scope>NUCLEOTIDE SEQUENCE [LARGE SCALE GENOMIC DNA]</scope>
    <source>
        <strain evidence="5 6">CAU 1492</strain>
    </source>
</reference>
<evidence type="ECO:0000313" key="6">
    <source>
        <dbReference type="Proteomes" id="UP001191082"/>
    </source>
</evidence>
<dbReference type="InterPro" id="IPR017871">
    <property type="entry name" value="ABC_transporter-like_CS"/>
</dbReference>
<dbReference type="InterPro" id="IPR013611">
    <property type="entry name" value="Transp-assoc_OB_typ2"/>
</dbReference>
<accession>A0ABY2X0F5</accession>
<dbReference type="SUPFAM" id="SSF52540">
    <property type="entry name" value="P-loop containing nucleoside triphosphate hydrolases"/>
    <property type="match status" value="1"/>
</dbReference>
<dbReference type="Gene3D" id="2.40.50.100">
    <property type="match status" value="1"/>
</dbReference>
<feature type="domain" description="ABC transporter" evidence="4">
    <location>
        <begin position="28"/>
        <end position="257"/>
    </location>
</feature>
<keyword evidence="6" id="KW-1185">Reference proteome</keyword>
<dbReference type="SMART" id="SM00382">
    <property type="entry name" value="AAA"/>
    <property type="match status" value="1"/>
</dbReference>
<dbReference type="Gene3D" id="3.40.50.300">
    <property type="entry name" value="P-loop containing nucleotide triphosphate hydrolases"/>
    <property type="match status" value="1"/>
</dbReference>
<sequence>MFDAFHSLANQDRSNRLPLTSSSDQPILQIDSVTKSFDGTIAVNDVTLDVVEGEFVTLLGPSGCGKSTLLRMLAGFETPTSGRILMRGRDMSRLPAYDRDIGLVFQNLALFPHLNVYDNVAFGLRARKRTEGLDSKVRDVLSLVGLDGFEKRRTGQISGGQRQRVALARSLVTSPDVLLLDEPLSALDLKLRRQLQVELKRIQRETGITFIFVTHDQEEALSMSDRIAVMQAGQVEQFSTAVETYHHPRTRFVAQFVGETNLLEGQVTAKSGGDVTLRVVGVDQPMTLPAPADLSANTGDTVAISIRPEHMRVGPSECPALTGTVVSHSFSGATVTYALDSAAGPMLAQTPFQTGQGHPFAPGHQVRLSWPIANVTVIPA</sequence>
<gene>
    <name evidence="5" type="ORF">FGK64_20410</name>
</gene>
<keyword evidence="1" id="KW-0813">Transport</keyword>
<evidence type="ECO:0000256" key="1">
    <source>
        <dbReference type="ARBA" id="ARBA00022448"/>
    </source>
</evidence>